<sequence>MWTKRYSEILLMTFMSITCTRAESEFELRDVTLHIIPANTVERNSELNLTCEVNVVSRGGNTPDLKISIFKNYNNHNPVYINNTRSNKVTYTIAKAQASHSGIYQCDVSAGNQHLYSSEENINVTGLQTPELRVDKLKVTEGEKVRVTCSAREESGVLEYTFKNGLKVIYKESSSSGVVQRFHSLTSTETAKFSCSYSIHVGNGVLHSSVSNEVHVVVEELKFTAKITILPSTEVIEGDSVYITCDVEGINKNSSVLSLSKGSRLLPRNYSTVVLANDSGVYECRAKVNSAERNAYKNLTVKELFSTPVLTITPAEVFEKESFNVTCRSSKIASERIGHDDVKYFIYRSNKMISSDNGIYKTMAKNETNGNYTCTAQVNNTIKWSQWITFTAKVLVSKPTITVLNEVILNKPFRIECRSDRGSLPISYTLKQNHTTLSHVQVSNPSQKAVFTTSIQSIQQISEFKCEAQNNGVNSAQTSDTLRAQVTVPVGKPNLITVPVEQDITENQQLQFLCGIPEGASSPITFKWYKEKNLSPVYVTTVNFTNAEYTILSVEGSHSGSFYCAALNKAGKEEVSNHVNVSVRMARWKKGLITGVCLMLVTGIVFAFVIRYRAMRVKVASSNGAGIWSVRPPVLDSSEVVDVDEPEEPNVEYTEVLHPQNSDPARVPLRKGTDTVYSEVQSTSPEFHDEF</sequence>
<evidence type="ECO:0000256" key="3">
    <source>
        <dbReference type="ARBA" id="ARBA00023180"/>
    </source>
</evidence>
<dbReference type="GO" id="GO:0006955">
    <property type="term" value="P:immune response"/>
    <property type="evidence" value="ECO:0007669"/>
    <property type="project" value="TreeGrafter"/>
</dbReference>
<evidence type="ECO:0000259" key="7">
    <source>
        <dbReference type="PROSITE" id="PS50835"/>
    </source>
</evidence>
<feature type="chain" id="PRO_5035891782" description="Ig-like domain-containing protein" evidence="6">
    <location>
        <begin position="23"/>
        <end position="691"/>
    </location>
</feature>
<feature type="region of interest" description="Disordered" evidence="4">
    <location>
        <begin position="658"/>
        <end position="691"/>
    </location>
</feature>
<keyword evidence="9" id="KW-1185">Reference proteome</keyword>
<evidence type="ECO:0000256" key="1">
    <source>
        <dbReference type="ARBA" id="ARBA00022729"/>
    </source>
</evidence>
<dbReference type="InterPro" id="IPR013783">
    <property type="entry name" value="Ig-like_fold"/>
</dbReference>
<evidence type="ECO:0000256" key="4">
    <source>
        <dbReference type="SAM" id="MobiDB-lite"/>
    </source>
</evidence>
<proteinExistence type="predicted"/>
<name>A0A8T0BVD9_SILME</name>
<dbReference type="InterPro" id="IPR007110">
    <property type="entry name" value="Ig-like_dom"/>
</dbReference>
<keyword evidence="5" id="KW-1133">Transmembrane helix</keyword>
<dbReference type="SMART" id="SM00409">
    <property type="entry name" value="IG"/>
    <property type="match status" value="5"/>
</dbReference>
<dbReference type="InterPro" id="IPR050488">
    <property type="entry name" value="Ig_Fc_receptor"/>
</dbReference>
<evidence type="ECO:0000256" key="2">
    <source>
        <dbReference type="ARBA" id="ARBA00023157"/>
    </source>
</evidence>
<dbReference type="SUPFAM" id="SSF48726">
    <property type="entry name" value="Immunoglobulin"/>
    <property type="match status" value="3"/>
</dbReference>
<dbReference type="InterPro" id="IPR040878">
    <property type="entry name" value="IL-40-like_Ig"/>
</dbReference>
<protein>
    <recommendedName>
        <fullName evidence="7">Ig-like domain-containing protein</fullName>
    </recommendedName>
</protein>
<evidence type="ECO:0000313" key="9">
    <source>
        <dbReference type="Proteomes" id="UP000606274"/>
    </source>
</evidence>
<dbReference type="GO" id="GO:0004888">
    <property type="term" value="F:transmembrane signaling receptor activity"/>
    <property type="evidence" value="ECO:0007669"/>
    <property type="project" value="TreeGrafter"/>
</dbReference>
<comment type="caution">
    <text evidence="8">The sequence shown here is derived from an EMBL/GenBank/DDBJ whole genome shotgun (WGS) entry which is preliminary data.</text>
</comment>
<dbReference type="EMBL" id="JABFDY010000001">
    <property type="protein sequence ID" value="KAF7711049.1"/>
    <property type="molecule type" value="Genomic_DNA"/>
</dbReference>
<reference evidence="8" key="1">
    <citation type="submission" date="2020-08" db="EMBL/GenBank/DDBJ databases">
        <title>Chromosome-level assembly of Southern catfish (Silurus meridionalis) provides insights into visual adaptation to the nocturnal and benthic lifestyles.</title>
        <authorList>
            <person name="Zhang Y."/>
            <person name="Wang D."/>
            <person name="Peng Z."/>
        </authorList>
    </citation>
    <scope>NUCLEOTIDE SEQUENCE</scope>
    <source>
        <strain evidence="8">SWU-2019-XX</strain>
        <tissue evidence="8">Muscle</tissue>
    </source>
</reference>
<feature type="transmembrane region" description="Helical" evidence="5">
    <location>
        <begin position="591"/>
        <end position="610"/>
    </location>
</feature>
<dbReference type="Pfam" id="PF13895">
    <property type="entry name" value="Ig_2"/>
    <property type="match status" value="1"/>
</dbReference>
<keyword evidence="1 6" id="KW-0732">Signal</keyword>
<dbReference type="AlphaFoldDB" id="A0A8T0BVD9"/>
<dbReference type="InterPro" id="IPR003599">
    <property type="entry name" value="Ig_sub"/>
</dbReference>
<feature type="compositionally biased region" description="Polar residues" evidence="4">
    <location>
        <begin position="675"/>
        <end position="685"/>
    </location>
</feature>
<evidence type="ECO:0000256" key="5">
    <source>
        <dbReference type="SAM" id="Phobius"/>
    </source>
</evidence>
<feature type="domain" description="Ig-like" evidence="7">
    <location>
        <begin position="493"/>
        <end position="582"/>
    </location>
</feature>
<keyword evidence="5" id="KW-0472">Membrane</keyword>
<dbReference type="PROSITE" id="PS50835">
    <property type="entry name" value="IG_LIKE"/>
    <property type="match status" value="3"/>
</dbReference>
<keyword evidence="2" id="KW-1015">Disulfide bond</keyword>
<dbReference type="Pfam" id="PF13927">
    <property type="entry name" value="Ig_3"/>
    <property type="match status" value="1"/>
</dbReference>
<keyword evidence="3" id="KW-0325">Glycoprotein</keyword>
<accession>A0A8T0BVD9</accession>
<dbReference type="PANTHER" id="PTHR11481">
    <property type="entry name" value="IMMUNOGLOBULIN FC RECEPTOR"/>
    <property type="match status" value="1"/>
</dbReference>
<dbReference type="Pfam" id="PF17736">
    <property type="entry name" value="Ig_C17orf99"/>
    <property type="match status" value="1"/>
</dbReference>
<feature type="domain" description="Ig-like" evidence="7">
    <location>
        <begin position="29"/>
        <end position="123"/>
    </location>
</feature>
<dbReference type="PANTHER" id="PTHR11481:SF60">
    <property type="entry name" value="IG-LIKE DOMAIN-CONTAINING PROTEIN"/>
    <property type="match status" value="1"/>
</dbReference>
<dbReference type="Gene3D" id="2.60.40.10">
    <property type="entry name" value="Immunoglobulins"/>
    <property type="match status" value="5"/>
</dbReference>
<dbReference type="Proteomes" id="UP000606274">
    <property type="component" value="Unassembled WGS sequence"/>
</dbReference>
<evidence type="ECO:0000313" key="8">
    <source>
        <dbReference type="EMBL" id="KAF7711049.1"/>
    </source>
</evidence>
<feature type="domain" description="Ig-like" evidence="7">
    <location>
        <begin position="225"/>
        <end position="300"/>
    </location>
</feature>
<dbReference type="InterPro" id="IPR036179">
    <property type="entry name" value="Ig-like_dom_sf"/>
</dbReference>
<gene>
    <name evidence="8" type="ORF">HF521_000060</name>
</gene>
<organism evidence="8 9">
    <name type="scientific">Silurus meridionalis</name>
    <name type="common">Southern catfish</name>
    <name type="synonym">Silurus soldatovi meridionalis</name>
    <dbReference type="NCBI Taxonomy" id="175797"/>
    <lineage>
        <taxon>Eukaryota</taxon>
        <taxon>Metazoa</taxon>
        <taxon>Chordata</taxon>
        <taxon>Craniata</taxon>
        <taxon>Vertebrata</taxon>
        <taxon>Euteleostomi</taxon>
        <taxon>Actinopterygii</taxon>
        <taxon>Neopterygii</taxon>
        <taxon>Teleostei</taxon>
        <taxon>Ostariophysi</taxon>
        <taxon>Siluriformes</taxon>
        <taxon>Siluridae</taxon>
        <taxon>Silurus</taxon>
    </lineage>
</organism>
<dbReference type="GO" id="GO:0009897">
    <property type="term" value="C:external side of plasma membrane"/>
    <property type="evidence" value="ECO:0007669"/>
    <property type="project" value="TreeGrafter"/>
</dbReference>
<keyword evidence="5" id="KW-0812">Transmembrane</keyword>
<evidence type="ECO:0000256" key="6">
    <source>
        <dbReference type="SAM" id="SignalP"/>
    </source>
</evidence>
<dbReference type="GO" id="GO:0007166">
    <property type="term" value="P:cell surface receptor signaling pathway"/>
    <property type="evidence" value="ECO:0007669"/>
    <property type="project" value="TreeGrafter"/>
</dbReference>
<feature type="signal peptide" evidence="6">
    <location>
        <begin position="1"/>
        <end position="22"/>
    </location>
</feature>